<accession>A0A9D4PVC8</accession>
<feature type="compositionally biased region" description="Polar residues" evidence="1">
    <location>
        <begin position="1"/>
        <end position="15"/>
    </location>
</feature>
<sequence>MQRLQLQQLPSTALTGTDCHPRKRLLNPDSRDGIRGQGLHLLRIRIQCLALEWNGTRLCATDSSQTEVHFEAYSCGKEPLRQAVKVLVTLSAQPSRAPRLQRGALPKLTASKAFHETFLQIKTLRKDSRHTQLLADLNRRVNYIFS</sequence>
<dbReference type="EMBL" id="JABSTV010001250">
    <property type="protein sequence ID" value="KAH7956336.1"/>
    <property type="molecule type" value="Genomic_DNA"/>
</dbReference>
<protein>
    <submittedName>
        <fullName evidence="2">Uncharacterized protein</fullName>
    </submittedName>
</protein>
<feature type="region of interest" description="Disordered" evidence="1">
    <location>
        <begin position="1"/>
        <end position="31"/>
    </location>
</feature>
<comment type="caution">
    <text evidence="2">The sequence shown here is derived from an EMBL/GenBank/DDBJ whole genome shotgun (WGS) entry which is preliminary data.</text>
</comment>
<dbReference type="Proteomes" id="UP000821837">
    <property type="component" value="Unassembled WGS sequence"/>
</dbReference>
<organism evidence="2 3">
    <name type="scientific">Rhipicephalus sanguineus</name>
    <name type="common">Brown dog tick</name>
    <name type="synonym">Ixodes sanguineus</name>
    <dbReference type="NCBI Taxonomy" id="34632"/>
    <lineage>
        <taxon>Eukaryota</taxon>
        <taxon>Metazoa</taxon>
        <taxon>Ecdysozoa</taxon>
        <taxon>Arthropoda</taxon>
        <taxon>Chelicerata</taxon>
        <taxon>Arachnida</taxon>
        <taxon>Acari</taxon>
        <taxon>Parasitiformes</taxon>
        <taxon>Ixodida</taxon>
        <taxon>Ixodoidea</taxon>
        <taxon>Ixodidae</taxon>
        <taxon>Rhipicephalinae</taxon>
        <taxon>Rhipicephalus</taxon>
        <taxon>Rhipicephalus</taxon>
    </lineage>
</organism>
<evidence type="ECO:0000256" key="1">
    <source>
        <dbReference type="SAM" id="MobiDB-lite"/>
    </source>
</evidence>
<gene>
    <name evidence="2" type="ORF">HPB52_008188</name>
</gene>
<reference evidence="2" key="1">
    <citation type="journal article" date="2020" name="Cell">
        <title>Large-Scale Comparative Analyses of Tick Genomes Elucidate Their Genetic Diversity and Vector Capacities.</title>
        <authorList>
            <consortium name="Tick Genome and Microbiome Consortium (TIGMIC)"/>
            <person name="Jia N."/>
            <person name="Wang J."/>
            <person name="Shi W."/>
            <person name="Du L."/>
            <person name="Sun Y."/>
            <person name="Zhan W."/>
            <person name="Jiang J.F."/>
            <person name="Wang Q."/>
            <person name="Zhang B."/>
            <person name="Ji P."/>
            <person name="Bell-Sakyi L."/>
            <person name="Cui X.M."/>
            <person name="Yuan T.T."/>
            <person name="Jiang B.G."/>
            <person name="Yang W.F."/>
            <person name="Lam T.T."/>
            <person name="Chang Q.C."/>
            <person name="Ding S.J."/>
            <person name="Wang X.J."/>
            <person name="Zhu J.G."/>
            <person name="Ruan X.D."/>
            <person name="Zhao L."/>
            <person name="Wei J.T."/>
            <person name="Ye R.Z."/>
            <person name="Que T.C."/>
            <person name="Du C.H."/>
            <person name="Zhou Y.H."/>
            <person name="Cheng J.X."/>
            <person name="Dai P.F."/>
            <person name="Guo W.B."/>
            <person name="Han X.H."/>
            <person name="Huang E.J."/>
            <person name="Li L.F."/>
            <person name="Wei W."/>
            <person name="Gao Y.C."/>
            <person name="Liu J.Z."/>
            <person name="Shao H.Z."/>
            <person name="Wang X."/>
            <person name="Wang C.C."/>
            <person name="Yang T.C."/>
            <person name="Huo Q.B."/>
            <person name="Li W."/>
            <person name="Chen H.Y."/>
            <person name="Chen S.E."/>
            <person name="Zhou L.G."/>
            <person name="Ni X.B."/>
            <person name="Tian J.H."/>
            <person name="Sheng Y."/>
            <person name="Liu T."/>
            <person name="Pan Y.S."/>
            <person name="Xia L.Y."/>
            <person name="Li J."/>
            <person name="Zhao F."/>
            <person name="Cao W.C."/>
        </authorList>
    </citation>
    <scope>NUCLEOTIDE SEQUENCE</scope>
    <source>
        <strain evidence="2">Rsan-2018</strain>
    </source>
</reference>
<proteinExistence type="predicted"/>
<evidence type="ECO:0000313" key="2">
    <source>
        <dbReference type="EMBL" id="KAH7956336.1"/>
    </source>
</evidence>
<keyword evidence="3" id="KW-1185">Reference proteome</keyword>
<name>A0A9D4PVC8_RHISA</name>
<dbReference type="AlphaFoldDB" id="A0A9D4PVC8"/>
<reference evidence="2" key="2">
    <citation type="submission" date="2021-09" db="EMBL/GenBank/DDBJ databases">
        <authorList>
            <person name="Jia N."/>
            <person name="Wang J."/>
            <person name="Shi W."/>
            <person name="Du L."/>
            <person name="Sun Y."/>
            <person name="Zhan W."/>
            <person name="Jiang J."/>
            <person name="Wang Q."/>
            <person name="Zhang B."/>
            <person name="Ji P."/>
            <person name="Sakyi L.B."/>
            <person name="Cui X."/>
            <person name="Yuan T."/>
            <person name="Jiang B."/>
            <person name="Yang W."/>
            <person name="Lam T.T.-Y."/>
            <person name="Chang Q."/>
            <person name="Ding S."/>
            <person name="Wang X."/>
            <person name="Zhu J."/>
            <person name="Ruan X."/>
            <person name="Zhao L."/>
            <person name="Wei J."/>
            <person name="Que T."/>
            <person name="Du C."/>
            <person name="Cheng J."/>
            <person name="Dai P."/>
            <person name="Han X."/>
            <person name="Huang E."/>
            <person name="Gao Y."/>
            <person name="Liu J."/>
            <person name="Shao H."/>
            <person name="Ye R."/>
            <person name="Li L."/>
            <person name="Wei W."/>
            <person name="Wang X."/>
            <person name="Wang C."/>
            <person name="Huo Q."/>
            <person name="Li W."/>
            <person name="Guo W."/>
            <person name="Chen H."/>
            <person name="Chen S."/>
            <person name="Zhou L."/>
            <person name="Zhou L."/>
            <person name="Ni X."/>
            <person name="Tian J."/>
            <person name="Zhou Y."/>
            <person name="Sheng Y."/>
            <person name="Liu T."/>
            <person name="Pan Y."/>
            <person name="Xia L."/>
            <person name="Li J."/>
            <person name="Zhao F."/>
            <person name="Cao W."/>
        </authorList>
    </citation>
    <scope>NUCLEOTIDE SEQUENCE</scope>
    <source>
        <strain evidence="2">Rsan-2018</strain>
        <tissue evidence="2">Larvae</tissue>
    </source>
</reference>
<evidence type="ECO:0000313" key="3">
    <source>
        <dbReference type="Proteomes" id="UP000821837"/>
    </source>
</evidence>